<sequence length="314" mass="34745">MYNITESSDGLSLYTTPSGQVYVFGGDGANCTISACPVELSVYGYRASLPFSIVVIVLYALCALFQVYFGWRYKTWGFMTAMLLGCATEILGYIGRILMWNNPWNQTGFIMQIVLITIGPVFFSAAIYVMIYQIAHYISPKSSRFAPHWFYWIFIPCDIISLILQAVGGAMSSTSDGASDAGVNIALAGLSFQVFTLVVFIVAVVDYMVLSRHVWQTMKLPLNFKIFSTFLSLATILILVRCCYRVYELSEGYSRTSEALRDQPLFIGLEGVMVVAAAWCLVVAHPGPVFNKRGLDDPAAREKDLASSSDDNNV</sequence>
<keyword evidence="2 5" id="KW-0812">Transmembrane</keyword>
<feature type="transmembrane region" description="Helical" evidence="5">
    <location>
        <begin position="109"/>
        <end position="129"/>
    </location>
</feature>
<feature type="transmembrane region" description="Helical" evidence="5">
    <location>
        <begin position="149"/>
        <end position="171"/>
    </location>
</feature>
<dbReference type="InterPro" id="IPR007568">
    <property type="entry name" value="RTA1"/>
</dbReference>
<name>A0A9P4Q3N4_9PEZI</name>
<dbReference type="Pfam" id="PF04479">
    <property type="entry name" value="RTA1"/>
    <property type="match status" value="1"/>
</dbReference>
<dbReference type="PANTHER" id="PTHR31465">
    <property type="entry name" value="PROTEIN RTA1-RELATED"/>
    <property type="match status" value="1"/>
</dbReference>
<feature type="transmembrane region" description="Helical" evidence="5">
    <location>
        <begin position="267"/>
        <end position="284"/>
    </location>
</feature>
<feature type="transmembrane region" description="Helical" evidence="5">
    <location>
        <begin position="222"/>
        <end position="247"/>
    </location>
</feature>
<keyword evidence="7" id="KW-1185">Reference proteome</keyword>
<keyword evidence="4 5" id="KW-0472">Membrane</keyword>
<evidence type="ECO:0000313" key="7">
    <source>
        <dbReference type="Proteomes" id="UP000799441"/>
    </source>
</evidence>
<protein>
    <submittedName>
        <fullName evidence="6">RTA1-domain-containing protein</fullName>
    </submittedName>
</protein>
<dbReference type="GO" id="GO:0005886">
    <property type="term" value="C:plasma membrane"/>
    <property type="evidence" value="ECO:0007669"/>
    <property type="project" value="TreeGrafter"/>
</dbReference>
<dbReference type="Proteomes" id="UP000799441">
    <property type="component" value="Unassembled WGS sequence"/>
</dbReference>
<proteinExistence type="predicted"/>
<feature type="transmembrane region" description="Helical" evidence="5">
    <location>
        <begin position="183"/>
        <end position="210"/>
    </location>
</feature>
<organism evidence="6 7">
    <name type="scientific">Polychaeton citri CBS 116435</name>
    <dbReference type="NCBI Taxonomy" id="1314669"/>
    <lineage>
        <taxon>Eukaryota</taxon>
        <taxon>Fungi</taxon>
        <taxon>Dikarya</taxon>
        <taxon>Ascomycota</taxon>
        <taxon>Pezizomycotina</taxon>
        <taxon>Dothideomycetes</taxon>
        <taxon>Dothideomycetidae</taxon>
        <taxon>Capnodiales</taxon>
        <taxon>Capnodiaceae</taxon>
        <taxon>Polychaeton</taxon>
    </lineage>
</organism>
<evidence type="ECO:0000256" key="5">
    <source>
        <dbReference type="SAM" id="Phobius"/>
    </source>
</evidence>
<evidence type="ECO:0000256" key="2">
    <source>
        <dbReference type="ARBA" id="ARBA00022692"/>
    </source>
</evidence>
<dbReference type="PANTHER" id="PTHR31465:SF9">
    <property type="entry name" value="SPHINGOID LONG-CHAIN BASE TRANSPORTER RSB1"/>
    <property type="match status" value="1"/>
</dbReference>
<dbReference type="OrthoDB" id="4521223at2759"/>
<gene>
    <name evidence="6" type="ORF">K431DRAFT_315712</name>
</gene>
<evidence type="ECO:0000256" key="4">
    <source>
        <dbReference type="ARBA" id="ARBA00023136"/>
    </source>
</evidence>
<evidence type="ECO:0000256" key="3">
    <source>
        <dbReference type="ARBA" id="ARBA00022989"/>
    </source>
</evidence>
<accession>A0A9P4Q3N4</accession>
<feature type="transmembrane region" description="Helical" evidence="5">
    <location>
        <begin position="76"/>
        <end position="97"/>
    </location>
</feature>
<dbReference type="AlphaFoldDB" id="A0A9P4Q3N4"/>
<evidence type="ECO:0000256" key="1">
    <source>
        <dbReference type="ARBA" id="ARBA00004141"/>
    </source>
</evidence>
<evidence type="ECO:0000313" key="6">
    <source>
        <dbReference type="EMBL" id="KAF2717529.1"/>
    </source>
</evidence>
<feature type="transmembrane region" description="Helical" evidence="5">
    <location>
        <begin position="49"/>
        <end position="69"/>
    </location>
</feature>
<comment type="subcellular location">
    <subcellularLocation>
        <location evidence="1">Membrane</location>
        <topology evidence="1">Multi-pass membrane protein</topology>
    </subcellularLocation>
</comment>
<reference evidence="6" key="1">
    <citation type="journal article" date="2020" name="Stud. Mycol.">
        <title>101 Dothideomycetes genomes: a test case for predicting lifestyles and emergence of pathogens.</title>
        <authorList>
            <person name="Haridas S."/>
            <person name="Albert R."/>
            <person name="Binder M."/>
            <person name="Bloem J."/>
            <person name="Labutti K."/>
            <person name="Salamov A."/>
            <person name="Andreopoulos B."/>
            <person name="Baker S."/>
            <person name="Barry K."/>
            <person name="Bills G."/>
            <person name="Bluhm B."/>
            <person name="Cannon C."/>
            <person name="Castanera R."/>
            <person name="Culley D."/>
            <person name="Daum C."/>
            <person name="Ezra D."/>
            <person name="Gonzalez J."/>
            <person name="Henrissat B."/>
            <person name="Kuo A."/>
            <person name="Liang C."/>
            <person name="Lipzen A."/>
            <person name="Lutzoni F."/>
            <person name="Magnuson J."/>
            <person name="Mondo S."/>
            <person name="Nolan M."/>
            <person name="Ohm R."/>
            <person name="Pangilinan J."/>
            <person name="Park H.-J."/>
            <person name="Ramirez L."/>
            <person name="Alfaro M."/>
            <person name="Sun H."/>
            <person name="Tritt A."/>
            <person name="Yoshinaga Y."/>
            <person name="Zwiers L.-H."/>
            <person name="Turgeon B."/>
            <person name="Goodwin S."/>
            <person name="Spatafora J."/>
            <person name="Crous P."/>
            <person name="Grigoriev I."/>
        </authorList>
    </citation>
    <scope>NUCLEOTIDE SEQUENCE</scope>
    <source>
        <strain evidence="6">CBS 116435</strain>
    </source>
</reference>
<keyword evidence="3 5" id="KW-1133">Transmembrane helix</keyword>
<comment type="caution">
    <text evidence="6">The sequence shown here is derived from an EMBL/GenBank/DDBJ whole genome shotgun (WGS) entry which is preliminary data.</text>
</comment>
<dbReference type="GO" id="GO:0000324">
    <property type="term" value="C:fungal-type vacuole"/>
    <property type="evidence" value="ECO:0007669"/>
    <property type="project" value="TreeGrafter"/>
</dbReference>
<dbReference type="EMBL" id="MU003842">
    <property type="protein sequence ID" value="KAF2717529.1"/>
    <property type="molecule type" value="Genomic_DNA"/>
</dbReference>